<evidence type="ECO:0000256" key="1">
    <source>
        <dbReference type="SAM" id="MobiDB-lite"/>
    </source>
</evidence>
<organism evidence="2">
    <name type="scientific">Fagus sylvatica</name>
    <name type="common">Beechnut</name>
    <dbReference type="NCBI Taxonomy" id="28930"/>
    <lineage>
        <taxon>Eukaryota</taxon>
        <taxon>Viridiplantae</taxon>
        <taxon>Streptophyta</taxon>
        <taxon>Embryophyta</taxon>
        <taxon>Tracheophyta</taxon>
        <taxon>Spermatophyta</taxon>
        <taxon>Magnoliopsida</taxon>
        <taxon>eudicotyledons</taxon>
        <taxon>Gunneridae</taxon>
        <taxon>Pentapetalae</taxon>
        <taxon>rosids</taxon>
        <taxon>fabids</taxon>
        <taxon>Fagales</taxon>
        <taxon>Fagaceae</taxon>
        <taxon>Fagus</taxon>
    </lineage>
</organism>
<gene>
    <name evidence="2" type="ORF">FSB_LOCUS51463</name>
</gene>
<protein>
    <submittedName>
        <fullName evidence="2">Uncharacterized protein</fullName>
    </submittedName>
</protein>
<proteinExistence type="predicted"/>
<sequence length="60" mass="6530">MSWVGGTRMEEPSHVVGVRQEGAKSIVPKWRIERCSEGRRDRAGDALSSLSGIGAETDKC</sequence>
<reference evidence="2" key="1">
    <citation type="submission" date="2018-02" db="EMBL/GenBank/DDBJ databases">
        <authorList>
            <person name="Cohen D.B."/>
            <person name="Kent A.D."/>
        </authorList>
    </citation>
    <scope>NUCLEOTIDE SEQUENCE</scope>
</reference>
<feature type="region of interest" description="Disordered" evidence="1">
    <location>
        <begin position="1"/>
        <end position="22"/>
    </location>
</feature>
<dbReference type="EMBL" id="OIVN01005675">
    <property type="protein sequence ID" value="SPD23581.1"/>
    <property type="molecule type" value="Genomic_DNA"/>
</dbReference>
<name>A0A2N9II32_FAGSY</name>
<evidence type="ECO:0000313" key="2">
    <source>
        <dbReference type="EMBL" id="SPD23581.1"/>
    </source>
</evidence>
<accession>A0A2N9II32</accession>
<dbReference type="AlphaFoldDB" id="A0A2N9II32"/>
<feature type="region of interest" description="Disordered" evidence="1">
    <location>
        <begin position="39"/>
        <end position="60"/>
    </location>
</feature>